<keyword evidence="3" id="KW-1185">Reference proteome</keyword>
<dbReference type="Proteomes" id="UP001304243">
    <property type="component" value="Unassembled WGS sequence"/>
</dbReference>
<feature type="compositionally biased region" description="Polar residues" evidence="1">
    <location>
        <begin position="248"/>
        <end position="258"/>
    </location>
</feature>
<feature type="compositionally biased region" description="Polar residues" evidence="1">
    <location>
        <begin position="173"/>
        <end position="183"/>
    </location>
</feature>
<reference evidence="2 3" key="1">
    <citation type="submission" date="2022-11" db="EMBL/GenBank/DDBJ databases">
        <title>Mucor velutinosus strain NIH1002 WGS.</title>
        <authorList>
            <person name="Subramanian P."/>
            <person name="Mullikin J.C."/>
            <person name="Segre J.A."/>
            <person name="Zelazny A.M."/>
        </authorList>
    </citation>
    <scope>NUCLEOTIDE SEQUENCE [LARGE SCALE GENOMIC DNA]</scope>
    <source>
        <strain evidence="2 3">NIH1002</strain>
    </source>
</reference>
<organism evidence="2 3">
    <name type="scientific">Mucor velutinosus</name>
    <dbReference type="NCBI Taxonomy" id="708070"/>
    <lineage>
        <taxon>Eukaryota</taxon>
        <taxon>Fungi</taxon>
        <taxon>Fungi incertae sedis</taxon>
        <taxon>Mucoromycota</taxon>
        <taxon>Mucoromycotina</taxon>
        <taxon>Mucoromycetes</taxon>
        <taxon>Mucorales</taxon>
        <taxon>Mucorineae</taxon>
        <taxon>Mucoraceae</taxon>
        <taxon>Mucor</taxon>
    </lineage>
</organism>
<feature type="compositionally biased region" description="Low complexity" evidence="1">
    <location>
        <begin position="219"/>
        <end position="238"/>
    </location>
</feature>
<name>A0AAN7D892_9FUNG</name>
<feature type="compositionally biased region" description="Polar residues" evidence="1">
    <location>
        <begin position="203"/>
        <end position="218"/>
    </location>
</feature>
<feature type="compositionally biased region" description="Low complexity" evidence="1">
    <location>
        <begin position="367"/>
        <end position="388"/>
    </location>
</feature>
<dbReference type="GeneID" id="89947169"/>
<comment type="caution">
    <text evidence="2">The sequence shown here is derived from an EMBL/GenBank/DDBJ whole genome shotgun (WGS) entry which is preliminary data.</text>
</comment>
<evidence type="ECO:0000256" key="1">
    <source>
        <dbReference type="SAM" id="MobiDB-lite"/>
    </source>
</evidence>
<proteinExistence type="predicted"/>
<feature type="compositionally biased region" description="Polar residues" evidence="1">
    <location>
        <begin position="308"/>
        <end position="359"/>
    </location>
</feature>
<gene>
    <name evidence="2" type="primary">mtg1</name>
    <name evidence="2" type="ORF">ATC70_003467</name>
</gene>
<dbReference type="EMBL" id="JASEJX010000021">
    <property type="protein sequence ID" value="KAK4512761.1"/>
    <property type="molecule type" value="Genomic_DNA"/>
</dbReference>
<sequence length="453" mass="49820">MTNYQSTTQVHGWLMDVPGYRENYQDQREIMIHNDSEQFVNTSRKERPSSLASISSEDSINLEELINANFTTDMDDETDLSALASLELDDSNEDFWKVDNVFNHYITTQLTTTDKSRLKITNSSRSKYESEEEFDSKNTSAEDLHDISLYDKTTEHSFLDTLDLNSPADFDNFSNMHLSSPHQQRSDRSGSFSSDNSSNSQSTITTANRNALRQNVFPSASTSTSSMSSHSTAKTSHSFFLSRPPITKSESSKTSNRLTCSRKPLLVSSISENTVVEAKPTLSSTTRLPARSVSQIGLARRATHIPAPSSSKATLSPIVSTKLSPTPQRTKSTASIARKPSNTNLNRSTSRIGQPSTRASHIPSPPTTKRSTTSLGISSIFSSSASSTQQQEKYPPQTPNKNYSRPKTSMGTLKPSSSPSNVQSGLRTPSFMGAPSSSRSSSLRMPSSRSLYK</sequence>
<feature type="compositionally biased region" description="Low complexity" evidence="1">
    <location>
        <begin position="435"/>
        <end position="453"/>
    </location>
</feature>
<accession>A0AAN7D892</accession>
<feature type="region of interest" description="Disordered" evidence="1">
    <location>
        <begin position="173"/>
        <end position="258"/>
    </location>
</feature>
<protein>
    <submittedName>
        <fullName evidence="2">Mitochondrial GTPase 1</fullName>
    </submittedName>
</protein>
<feature type="compositionally biased region" description="Low complexity" evidence="1">
    <location>
        <begin position="189"/>
        <end position="202"/>
    </location>
</feature>
<dbReference type="RefSeq" id="XP_064679427.1">
    <property type="nucleotide sequence ID" value="XM_064822827.1"/>
</dbReference>
<feature type="region of interest" description="Disordered" evidence="1">
    <location>
        <begin position="301"/>
        <end position="453"/>
    </location>
</feature>
<evidence type="ECO:0000313" key="2">
    <source>
        <dbReference type="EMBL" id="KAK4512761.1"/>
    </source>
</evidence>
<dbReference type="AlphaFoldDB" id="A0AAN7D892"/>
<feature type="compositionally biased region" description="Polar residues" evidence="1">
    <location>
        <begin position="399"/>
        <end position="427"/>
    </location>
</feature>
<evidence type="ECO:0000313" key="3">
    <source>
        <dbReference type="Proteomes" id="UP001304243"/>
    </source>
</evidence>